<feature type="transmembrane region" description="Helical" evidence="1">
    <location>
        <begin position="30"/>
        <end position="48"/>
    </location>
</feature>
<dbReference type="PANTHER" id="PTHR12741">
    <property type="entry name" value="LYST-INTERACTING PROTEIN LIP5 DOPAMINE RESPONSIVE PROTEIN DRG-1"/>
    <property type="match status" value="1"/>
</dbReference>
<gene>
    <name evidence="2" type="primary">CALS7</name>
    <name evidence="2" type="ORF">CR513_31463</name>
</gene>
<name>A0A371G9R9_MUCPR</name>
<dbReference type="GO" id="GO:0005886">
    <property type="term" value="C:plasma membrane"/>
    <property type="evidence" value="ECO:0007669"/>
    <property type="project" value="TreeGrafter"/>
</dbReference>
<dbReference type="AlphaFoldDB" id="A0A371G9R9"/>
<dbReference type="OrthoDB" id="1699725at2759"/>
<proteinExistence type="predicted"/>
<accession>A0A371G9R9</accession>
<evidence type="ECO:0000313" key="2">
    <source>
        <dbReference type="EMBL" id="RDX87113.1"/>
    </source>
</evidence>
<keyword evidence="1" id="KW-0472">Membrane</keyword>
<dbReference type="STRING" id="157652.A0A371G9R9"/>
<keyword evidence="1" id="KW-1133">Transmembrane helix</keyword>
<evidence type="ECO:0000256" key="1">
    <source>
        <dbReference type="SAM" id="Phobius"/>
    </source>
</evidence>
<sequence length="105" mass="12040">ILPLVGPTKLIMGMSIDNYQWHEFFLENESRNICIVIAIWVPIILVYFMDTQIWYAIYATIFGGIVGAFSHLGEVSGMIIHIEIFILNLCNFPLLLCDFLFIPTN</sequence>
<organism evidence="2 3">
    <name type="scientific">Mucuna pruriens</name>
    <name type="common">Velvet bean</name>
    <name type="synonym">Dolichos pruriens</name>
    <dbReference type="NCBI Taxonomy" id="157652"/>
    <lineage>
        <taxon>Eukaryota</taxon>
        <taxon>Viridiplantae</taxon>
        <taxon>Streptophyta</taxon>
        <taxon>Embryophyta</taxon>
        <taxon>Tracheophyta</taxon>
        <taxon>Spermatophyta</taxon>
        <taxon>Magnoliopsida</taxon>
        <taxon>eudicotyledons</taxon>
        <taxon>Gunneridae</taxon>
        <taxon>Pentapetalae</taxon>
        <taxon>rosids</taxon>
        <taxon>fabids</taxon>
        <taxon>Fabales</taxon>
        <taxon>Fabaceae</taxon>
        <taxon>Papilionoideae</taxon>
        <taxon>50 kb inversion clade</taxon>
        <taxon>NPAAA clade</taxon>
        <taxon>indigoferoid/millettioid clade</taxon>
        <taxon>Phaseoleae</taxon>
        <taxon>Mucuna</taxon>
    </lineage>
</organism>
<dbReference type="GO" id="GO:0003843">
    <property type="term" value="F:1,3-beta-D-glucan synthase activity"/>
    <property type="evidence" value="ECO:0007669"/>
    <property type="project" value="TreeGrafter"/>
</dbReference>
<feature type="transmembrane region" description="Helical" evidence="1">
    <location>
        <begin position="78"/>
        <end position="102"/>
    </location>
</feature>
<feature type="non-terminal residue" evidence="2">
    <location>
        <position position="1"/>
    </location>
</feature>
<dbReference type="Proteomes" id="UP000257109">
    <property type="component" value="Unassembled WGS sequence"/>
</dbReference>
<keyword evidence="3" id="KW-1185">Reference proteome</keyword>
<feature type="transmembrane region" description="Helical" evidence="1">
    <location>
        <begin position="55"/>
        <end position="72"/>
    </location>
</feature>
<reference evidence="2" key="1">
    <citation type="submission" date="2018-05" db="EMBL/GenBank/DDBJ databases">
        <title>Draft genome of Mucuna pruriens seed.</title>
        <authorList>
            <person name="Nnadi N.E."/>
            <person name="Vos R."/>
            <person name="Hasami M.H."/>
            <person name="Devisetty U.K."/>
            <person name="Aguiy J.C."/>
        </authorList>
    </citation>
    <scope>NUCLEOTIDE SEQUENCE [LARGE SCALE GENOMIC DNA]</scope>
    <source>
        <strain evidence="2">JCA_2017</strain>
    </source>
</reference>
<evidence type="ECO:0000313" key="3">
    <source>
        <dbReference type="Proteomes" id="UP000257109"/>
    </source>
</evidence>
<keyword evidence="1" id="KW-0812">Transmembrane</keyword>
<dbReference type="PANTHER" id="PTHR12741:SF16">
    <property type="entry name" value="CALLOSE SYNTHASE 7"/>
    <property type="match status" value="1"/>
</dbReference>
<comment type="caution">
    <text evidence="2">The sequence shown here is derived from an EMBL/GenBank/DDBJ whole genome shotgun (WGS) entry which is preliminary data.</text>
</comment>
<dbReference type="EMBL" id="QJKJ01006329">
    <property type="protein sequence ID" value="RDX87113.1"/>
    <property type="molecule type" value="Genomic_DNA"/>
</dbReference>
<protein>
    <submittedName>
        <fullName evidence="2">Callose synthase 7</fullName>
    </submittedName>
</protein>